<protein>
    <submittedName>
        <fullName evidence="1">Uncharacterized protein</fullName>
    </submittedName>
</protein>
<accession>A0A348G027</accession>
<dbReference type="Proteomes" id="UP000266934">
    <property type="component" value="Chromosome"/>
</dbReference>
<keyword evidence="2" id="KW-1185">Reference proteome</keyword>
<gene>
    <name evidence="1" type="ORF">BLTE_15950</name>
</gene>
<dbReference type="KEGG" id="blag:BLTE_15950"/>
<dbReference type="AlphaFoldDB" id="A0A348G027"/>
<dbReference type="RefSeq" id="WP_126399123.1">
    <property type="nucleotide sequence ID" value="NZ_AP018907.1"/>
</dbReference>
<reference evidence="1 2" key="1">
    <citation type="submission" date="2018-08" db="EMBL/GenBank/DDBJ databases">
        <title>Complete genome sequencing of Blastochloris tepida GI.</title>
        <authorList>
            <person name="Tsukatani Y."/>
            <person name="Mori H."/>
        </authorList>
    </citation>
    <scope>NUCLEOTIDE SEQUENCE [LARGE SCALE GENOMIC DNA]</scope>
    <source>
        <strain evidence="1 2">GI</strain>
    </source>
</reference>
<name>A0A348G027_9HYPH</name>
<evidence type="ECO:0000313" key="2">
    <source>
        <dbReference type="Proteomes" id="UP000266934"/>
    </source>
</evidence>
<sequence>MPDPINPRTELAIDFAALPQDRREAVANLAIMFGVSVYAEVSNFLFQSKALIGDVNSSFTGADQQELALKQIDCTLRLYERLAKSLQEFSAAKDAAVNFGGTKQ</sequence>
<dbReference type="EMBL" id="AP018907">
    <property type="protein sequence ID" value="BBF92910.1"/>
    <property type="molecule type" value="Genomic_DNA"/>
</dbReference>
<evidence type="ECO:0000313" key="1">
    <source>
        <dbReference type="EMBL" id="BBF92910.1"/>
    </source>
</evidence>
<proteinExistence type="predicted"/>
<organism evidence="1 2">
    <name type="scientific">Blastochloris tepida</name>
    <dbReference type="NCBI Taxonomy" id="2233851"/>
    <lineage>
        <taxon>Bacteria</taxon>
        <taxon>Pseudomonadati</taxon>
        <taxon>Pseudomonadota</taxon>
        <taxon>Alphaproteobacteria</taxon>
        <taxon>Hyphomicrobiales</taxon>
        <taxon>Blastochloridaceae</taxon>
        <taxon>Blastochloris</taxon>
    </lineage>
</organism>